<sequence>MNIQNADSVGGVSFHDNTVDNTHDVLQVCHKFAGQSKSAKLWGNKFVNKYKPHKETLDFFLARAADGVQPYFEIGVDKARQASIEASEKYGGNGIQVTVYAPSSCKADDSPTILAYFHGGGNVIGCRKTHQTICKIIAKESPCIVVNVEYRLGPEHRFPANHDDAKTLVQWLAKNKAAVGGDAGSRLGVCGDSAGGRISAVVCHEAADIIDFAVLIYPNVSCRFEHPSVSEFKDGPGVTWTTIEWFMENYFERKSDMGTPRASPLQHADFGKLPPTLIIVAELDPLRDGCHAYEEKLRTAGIPVELQTIKGVPHAFWSLTGAFRETGKEAQSYAVDFIRKFKA</sequence>
<keyword evidence="4" id="KW-1185">Reference proteome</keyword>
<dbReference type="Proteomes" id="UP001164746">
    <property type="component" value="Chromosome 11"/>
</dbReference>
<name>A0ABY7F9Q3_MYAAR</name>
<feature type="domain" description="Alpha/beta hydrolase fold-3" evidence="2">
    <location>
        <begin position="115"/>
        <end position="317"/>
    </location>
</feature>
<evidence type="ECO:0000313" key="3">
    <source>
        <dbReference type="EMBL" id="WAR18907.1"/>
    </source>
</evidence>
<organism evidence="3 4">
    <name type="scientific">Mya arenaria</name>
    <name type="common">Soft-shell clam</name>
    <dbReference type="NCBI Taxonomy" id="6604"/>
    <lineage>
        <taxon>Eukaryota</taxon>
        <taxon>Metazoa</taxon>
        <taxon>Spiralia</taxon>
        <taxon>Lophotrochozoa</taxon>
        <taxon>Mollusca</taxon>
        <taxon>Bivalvia</taxon>
        <taxon>Autobranchia</taxon>
        <taxon>Heteroconchia</taxon>
        <taxon>Euheterodonta</taxon>
        <taxon>Imparidentia</taxon>
        <taxon>Neoheterodontei</taxon>
        <taxon>Myida</taxon>
        <taxon>Myoidea</taxon>
        <taxon>Myidae</taxon>
        <taxon>Mya</taxon>
    </lineage>
</organism>
<dbReference type="InterPro" id="IPR050300">
    <property type="entry name" value="GDXG_lipolytic_enzyme"/>
</dbReference>
<evidence type="ECO:0000256" key="1">
    <source>
        <dbReference type="ARBA" id="ARBA00022801"/>
    </source>
</evidence>
<gene>
    <name evidence="3" type="ORF">MAR_000745</name>
</gene>
<proteinExistence type="predicted"/>
<dbReference type="PANTHER" id="PTHR48081">
    <property type="entry name" value="AB HYDROLASE SUPERFAMILY PROTEIN C4A8.06C"/>
    <property type="match status" value="1"/>
</dbReference>
<dbReference type="EMBL" id="CP111022">
    <property type="protein sequence ID" value="WAR18907.1"/>
    <property type="molecule type" value="Genomic_DNA"/>
</dbReference>
<dbReference type="InterPro" id="IPR013094">
    <property type="entry name" value="AB_hydrolase_3"/>
</dbReference>
<keyword evidence="1" id="KW-0378">Hydrolase</keyword>
<dbReference type="SUPFAM" id="SSF53474">
    <property type="entry name" value="alpha/beta-Hydrolases"/>
    <property type="match status" value="1"/>
</dbReference>
<dbReference type="Gene3D" id="3.40.50.1820">
    <property type="entry name" value="alpha/beta hydrolase"/>
    <property type="match status" value="1"/>
</dbReference>
<evidence type="ECO:0000259" key="2">
    <source>
        <dbReference type="Pfam" id="PF07859"/>
    </source>
</evidence>
<accession>A0ABY7F9Q3</accession>
<dbReference type="InterPro" id="IPR029058">
    <property type="entry name" value="AB_hydrolase_fold"/>
</dbReference>
<reference evidence="3" key="1">
    <citation type="submission" date="2022-11" db="EMBL/GenBank/DDBJ databases">
        <title>Centuries of genome instability and evolution in soft-shell clam transmissible cancer (bioRxiv).</title>
        <authorList>
            <person name="Hart S.F.M."/>
            <person name="Yonemitsu M.A."/>
            <person name="Giersch R.M."/>
            <person name="Beal B.F."/>
            <person name="Arriagada G."/>
            <person name="Davis B.W."/>
            <person name="Ostrander E.A."/>
            <person name="Goff S.P."/>
            <person name="Metzger M.J."/>
        </authorList>
    </citation>
    <scope>NUCLEOTIDE SEQUENCE</scope>
    <source>
        <strain evidence="3">MELC-2E11</strain>
        <tissue evidence="3">Siphon/mantle</tissue>
    </source>
</reference>
<dbReference type="PANTHER" id="PTHR48081:SF8">
    <property type="entry name" value="ALPHA_BETA HYDROLASE FOLD-3 DOMAIN-CONTAINING PROTEIN-RELATED"/>
    <property type="match status" value="1"/>
</dbReference>
<protein>
    <submittedName>
        <fullName evidence="3">LIPI-like protein</fullName>
    </submittedName>
</protein>
<evidence type="ECO:0000313" key="4">
    <source>
        <dbReference type="Proteomes" id="UP001164746"/>
    </source>
</evidence>
<dbReference type="Pfam" id="PF07859">
    <property type="entry name" value="Abhydrolase_3"/>
    <property type="match status" value="1"/>
</dbReference>